<protein>
    <submittedName>
        <fullName evidence="1">Uncharacterized protein</fullName>
    </submittedName>
</protein>
<dbReference type="RefSeq" id="WP_330074261.1">
    <property type="nucleotide sequence ID" value="NZ_JAZDQJ010000007.1"/>
</dbReference>
<gene>
    <name evidence="1" type="ORF">V0R50_09100</name>
</gene>
<sequence length="768" mass="84423">MSDAYAELIEWLQQTSRTYGWGALLAWDRSKVNSLLLQQYIAAFDSGHYLPAFTDLIVTSTLTAEYIHDYTLDYPRLSFENATVLDPKARLRMQVIGGLQLSLQHLGGDSSRIYQIAAVDVLDGRSLYMNLALMQTPGSTGSAGKVVLNLVKGGDFELTFARSEQERWLGGDYFRQQFESLHDDQKILVLGELGAPDGQVLEPASFYISTHGKAGEPEQGAVLFFIRMADDENGGLPPTDGDLRYLLEGGYSCAMLLGRDYLMRRLFIPACKRFVGNGRPFSAASNENEPEGPTHYLRAAKGALQHFSFLQGSAFFSEVSLYRVELPLKAAECSFELSFSSLNIYLNWRGIHHAAAYLTTRDGKSTIADARIRFEFKRKLLVELGRNEGRVSFRQEHVGTLNDCHFSITSDAGIPGAMNKFREEISGTLEQKLIGEVDAGFKSLLGTLVEIDLDQMIGLLFHRREDLRFEKAGFTRDLVLFGHMQPFSQSFHVRPMERVMGPAESQLFITWPTRMPSWSVEGLSGQGGPVGSINGFGFYTAPAADQLPRGGLRVKVTATFDGYASSALVTVLPGDITVNPLVMVHTAGALDDGREMSAGTRGGGQLIWEMSLNSGGRIEPSSEPDGDHTYFPGPVQPDLVYSIDEVRVTNLATSRIQTAYVLLLHQALVVVVTARRGTGDTVQLRAFLQGDEHPEMAREWAVLLGGGSVDQASGVFTPDDSPHRFAIVTVRLEIGGNVWLDGFILLPLPFIELPAWGEPPGALPAHRG</sequence>
<evidence type="ECO:0000313" key="1">
    <source>
        <dbReference type="EMBL" id="MEE1933379.1"/>
    </source>
</evidence>
<dbReference type="Proteomes" id="UP001335100">
    <property type="component" value="Unassembled WGS sequence"/>
</dbReference>
<organism evidence="1 2">
    <name type="scientific">Pseudomonas ulcerans</name>
    <dbReference type="NCBI Taxonomy" id="3115852"/>
    <lineage>
        <taxon>Bacteria</taxon>
        <taxon>Pseudomonadati</taxon>
        <taxon>Pseudomonadota</taxon>
        <taxon>Gammaproteobacteria</taxon>
        <taxon>Pseudomonadales</taxon>
        <taxon>Pseudomonadaceae</taxon>
        <taxon>Pseudomonas</taxon>
    </lineage>
</organism>
<comment type="caution">
    <text evidence="1">The sequence shown here is derived from an EMBL/GenBank/DDBJ whole genome shotgun (WGS) entry which is preliminary data.</text>
</comment>
<dbReference type="EMBL" id="JAZDQJ010000007">
    <property type="protein sequence ID" value="MEE1933379.1"/>
    <property type="molecule type" value="Genomic_DNA"/>
</dbReference>
<proteinExistence type="predicted"/>
<name>A0ABU7HPD2_9PSED</name>
<evidence type="ECO:0000313" key="2">
    <source>
        <dbReference type="Proteomes" id="UP001335100"/>
    </source>
</evidence>
<reference evidence="1 2" key="1">
    <citation type="submission" date="2024-01" db="EMBL/GenBank/DDBJ databases">
        <title>Unpublished Manusciprt.</title>
        <authorList>
            <person name="Duman M."/>
            <person name="Valdes E.G."/>
            <person name="Ajmi N."/>
            <person name="Altun S."/>
            <person name="Saticioglu I.B."/>
        </authorList>
    </citation>
    <scope>NUCLEOTIDE SEQUENCE [LARGE SCALE GENOMIC DNA]</scope>
    <source>
        <strain evidence="1 2">148P</strain>
    </source>
</reference>
<keyword evidence="2" id="KW-1185">Reference proteome</keyword>
<accession>A0ABU7HPD2</accession>